<dbReference type="AlphaFoldDB" id="A0AAE1BMM0"/>
<feature type="compositionally biased region" description="Low complexity" evidence="1">
    <location>
        <begin position="66"/>
        <end position="78"/>
    </location>
</feature>
<feature type="compositionally biased region" description="Low complexity" evidence="1">
    <location>
        <begin position="8"/>
        <end position="24"/>
    </location>
</feature>
<protein>
    <submittedName>
        <fullName evidence="2">Uncharacterized protein</fullName>
    </submittedName>
</protein>
<dbReference type="Proteomes" id="UP001286313">
    <property type="component" value="Unassembled WGS sequence"/>
</dbReference>
<evidence type="ECO:0000313" key="3">
    <source>
        <dbReference type="Proteomes" id="UP001286313"/>
    </source>
</evidence>
<dbReference type="EMBL" id="JAWQEG010006889">
    <property type="protein sequence ID" value="KAK3853621.1"/>
    <property type="molecule type" value="Genomic_DNA"/>
</dbReference>
<proteinExistence type="predicted"/>
<name>A0AAE1BMM0_PETCI</name>
<feature type="region of interest" description="Disordered" evidence="1">
    <location>
        <begin position="1"/>
        <end position="79"/>
    </location>
</feature>
<keyword evidence="3" id="KW-1185">Reference proteome</keyword>
<evidence type="ECO:0000256" key="1">
    <source>
        <dbReference type="SAM" id="MobiDB-lite"/>
    </source>
</evidence>
<comment type="caution">
    <text evidence="2">The sequence shown here is derived from an EMBL/GenBank/DDBJ whole genome shotgun (WGS) entry which is preliminary data.</text>
</comment>
<accession>A0AAE1BMM0</accession>
<gene>
    <name evidence="2" type="ORF">Pcinc_039849</name>
</gene>
<organism evidence="2 3">
    <name type="scientific">Petrolisthes cinctipes</name>
    <name type="common">Flat porcelain crab</name>
    <dbReference type="NCBI Taxonomy" id="88211"/>
    <lineage>
        <taxon>Eukaryota</taxon>
        <taxon>Metazoa</taxon>
        <taxon>Ecdysozoa</taxon>
        <taxon>Arthropoda</taxon>
        <taxon>Crustacea</taxon>
        <taxon>Multicrustacea</taxon>
        <taxon>Malacostraca</taxon>
        <taxon>Eumalacostraca</taxon>
        <taxon>Eucarida</taxon>
        <taxon>Decapoda</taxon>
        <taxon>Pleocyemata</taxon>
        <taxon>Anomura</taxon>
        <taxon>Galatheoidea</taxon>
        <taxon>Porcellanidae</taxon>
        <taxon>Petrolisthes</taxon>
    </lineage>
</organism>
<sequence length="129" mass="13691">MKPDHQPLGLAAAGGELTEEGATLHSPRGGHHQAGTSVKPPVYKARPPTHQTTSSIDRPAELVSHQPASQPASLSSPLGRKADITLPRLHRVSHELLCCVIGVVVAACDSGRSWESLKRDVGFCIPRLV</sequence>
<reference evidence="2" key="1">
    <citation type="submission" date="2023-10" db="EMBL/GenBank/DDBJ databases">
        <title>Genome assemblies of two species of porcelain crab, Petrolisthes cinctipes and Petrolisthes manimaculis (Anomura: Porcellanidae).</title>
        <authorList>
            <person name="Angst P."/>
        </authorList>
    </citation>
    <scope>NUCLEOTIDE SEQUENCE</scope>
    <source>
        <strain evidence="2">PB745_01</strain>
        <tissue evidence="2">Gill</tissue>
    </source>
</reference>
<evidence type="ECO:0000313" key="2">
    <source>
        <dbReference type="EMBL" id="KAK3853621.1"/>
    </source>
</evidence>